<dbReference type="PANTHER" id="PTHR31642">
    <property type="entry name" value="TRICHOTHECENE 3-O-ACETYLTRANSFERASE"/>
    <property type="match status" value="1"/>
</dbReference>
<dbReference type="AlphaFoldDB" id="A0AA38FY41"/>
<dbReference type="GO" id="GO:0016747">
    <property type="term" value="F:acyltransferase activity, transferring groups other than amino-acyl groups"/>
    <property type="evidence" value="ECO:0007669"/>
    <property type="project" value="TreeGrafter"/>
</dbReference>
<sequence>MPRAGKGFHRDRFFGLSSQRLASLINRCNSFNPSTAVNGPSQSTILVLLHDWPLPSTRAPHFCFFYLLLGSRKSDGDDKLQSITSVVSFHDHPKRKRKRKRRKDMDVTVTNSVVVKPASETPQHQLWLSNLDFFTQRHTVTAYIYSADSHFNVCVLQTLKEALSKVLVYFYPLAGRLIFDAAGRIAVDCNGDGVVFVEAVTDSQVDDLKDLGSTSQLEPFIPAVNHSDGLLTAIPPLILQVTRFKCGGIALGLKISHILVDGTSALHFVKTWCDIARGSDVRLPPIIDRSALRARNPPQPSFVHHEYAPPPSFIDREKTKQEVSFERFTLSKDQVNSLKEKALDKHTQKPYTTFEALAAHVWKCCCAARDLSEKQKSKLYIAVDARNRLVPSLPS</sequence>
<dbReference type="Gene3D" id="3.30.559.10">
    <property type="entry name" value="Chloramphenicol acetyltransferase-like domain"/>
    <property type="match status" value="2"/>
</dbReference>
<proteinExistence type="inferred from homology"/>
<evidence type="ECO:0000313" key="2">
    <source>
        <dbReference type="EMBL" id="KAH9312445.1"/>
    </source>
</evidence>
<dbReference type="SUPFAM" id="SSF52777">
    <property type="entry name" value="CoA-dependent acyltransferases"/>
    <property type="match status" value="1"/>
</dbReference>
<dbReference type="InterPro" id="IPR023213">
    <property type="entry name" value="CAT-like_dom_sf"/>
</dbReference>
<protein>
    <submittedName>
        <fullName evidence="2">Uncharacterized protein</fullName>
    </submittedName>
</protein>
<dbReference type="EMBL" id="JAHRHJ020000006">
    <property type="protein sequence ID" value="KAH9312445.1"/>
    <property type="molecule type" value="Genomic_DNA"/>
</dbReference>
<accession>A0AA38FY41</accession>
<organism evidence="2 3">
    <name type="scientific">Taxus chinensis</name>
    <name type="common">Chinese yew</name>
    <name type="synonym">Taxus wallichiana var. chinensis</name>
    <dbReference type="NCBI Taxonomy" id="29808"/>
    <lineage>
        <taxon>Eukaryota</taxon>
        <taxon>Viridiplantae</taxon>
        <taxon>Streptophyta</taxon>
        <taxon>Embryophyta</taxon>
        <taxon>Tracheophyta</taxon>
        <taxon>Spermatophyta</taxon>
        <taxon>Pinopsida</taxon>
        <taxon>Pinidae</taxon>
        <taxon>Conifers II</taxon>
        <taxon>Cupressales</taxon>
        <taxon>Taxaceae</taxon>
        <taxon>Taxus</taxon>
    </lineage>
</organism>
<keyword evidence="3" id="KW-1185">Reference proteome</keyword>
<name>A0AA38FY41_TAXCH</name>
<comment type="caution">
    <text evidence="2">The sequence shown here is derived from an EMBL/GenBank/DDBJ whole genome shotgun (WGS) entry which is preliminary data.</text>
</comment>
<evidence type="ECO:0000313" key="3">
    <source>
        <dbReference type="Proteomes" id="UP000824469"/>
    </source>
</evidence>
<dbReference type="Proteomes" id="UP000824469">
    <property type="component" value="Unassembled WGS sequence"/>
</dbReference>
<comment type="similarity">
    <text evidence="1">Belongs to the plant acyltransferase family.</text>
</comment>
<gene>
    <name evidence="2" type="ORF">KI387_027480</name>
</gene>
<evidence type="ECO:0000256" key="1">
    <source>
        <dbReference type="ARBA" id="ARBA00009861"/>
    </source>
</evidence>
<dbReference type="Pfam" id="PF02458">
    <property type="entry name" value="Transferase"/>
    <property type="match status" value="1"/>
</dbReference>
<dbReference type="PANTHER" id="PTHR31642:SF324">
    <property type="entry name" value="SPERMIDINE HYDROXYCINNAMOYL TRANSFERASE"/>
    <property type="match status" value="1"/>
</dbReference>
<feature type="non-terminal residue" evidence="2">
    <location>
        <position position="395"/>
    </location>
</feature>
<reference evidence="2 3" key="1">
    <citation type="journal article" date="2021" name="Nat. Plants">
        <title>The Taxus genome provides insights into paclitaxel biosynthesis.</title>
        <authorList>
            <person name="Xiong X."/>
            <person name="Gou J."/>
            <person name="Liao Q."/>
            <person name="Li Y."/>
            <person name="Zhou Q."/>
            <person name="Bi G."/>
            <person name="Li C."/>
            <person name="Du R."/>
            <person name="Wang X."/>
            <person name="Sun T."/>
            <person name="Guo L."/>
            <person name="Liang H."/>
            <person name="Lu P."/>
            <person name="Wu Y."/>
            <person name="Zhang Z."/>
            <person name="Ro D.K."/>
            <person name="Shang Y."/>
            <person name="Huang S."/>
            <person name="Yan J."/>
        </authorList>
    </citation>
    <scope>NUCLEOTIDE SEQUENCE [LARGE SCALE GENOMIC DNA]</scope>
    <source>
        <strain evidence="2">Ta-2019</strain>
    </source>
</reference>
<dbReference type="InterPro" id="IPR050317">
    <property type="entry name" value="Plant_Fungal_Acyltransferase"/>
</dbReference>